<dbReference type="EMBL" id="MKJU01000006">
    <property type="protein sequence ID" value="OHU92801.1"/>
    <property type="molecule type" value="Genomic_DNA"/>
</dbReference>
<name>A0A1S1MZJ1_9GAMM</name>
<sequence>MNKTALLLITGLVSVGAHASQVIYDTDGNAGRVTYYQNAPIDAMVTQSSSAYDLSIYTPHFTNPTPCQFAAVYDQNNDSLITTLTVNNKTLWGTLPQGYETTAKYVQAQCTDEQGQRQTLRHKLASAPQVNLNSQLSVANWRDSNGFGPGYFQDVSYQALLNIDNGEPDGFCHAATPVGQTPKLLSQRHNSGFYSDVLSIQGEAKYDARSSVLVNEVICKSTGGTTRVVEVWHINELQQRKELSVSYF</sequence>
<protein>
    <submittedName>
        <fullName evidence="2">Uncharacterized protein</fullName>
    </submittedName>
</protein>
<proteinExistence type="predicted"/>
<feature type="chain" id="PRO_5010222125" evidence="1">
    <location>
        <begin position="20"/>
        <end position="248"/>
    </location>
</feature>
<keyword evidence="1" id="KW-0732">Signal</keyword>
<gene>
    <name evidence="2" type="ORF">BET10_04955</name>
</gene>
<dbReference type="OrthoDB" id="6307636at2"/>
<reference evidence="2 3" key="1">
    <citation type="submission" date="2016-09" db="EMBL/GenBank/DDBJ databases">
        <title>Pseudoalteromonas amylolytica sp. nov., isolated from the surface seawater.</title>
        <authorList>
            <person name="Wu Y.-H."/>
            <person name="Cheng H."/>
            <person name="Jin X.-B."/>
            <person name="Wang C.-S."/>
            <person name="Xu X.-W."/>
        </authorList>
    </citation>
    <scope>NUCLEOTIDE SEQUENCE [LARGE SCALE GENOMIC DNA]</scope>
    <source>
        <strain evidence="2 3">JW1</strain>
    </source>
</reference>
<evidence type="ECO:0000313" key="3">
    <source>
        <dbReference type="Proteomes" id="UP000179786"/>
    </source>
</evidence>
<comment type="caution">
    <text evidence="2">The sequence shown here is derived from an EMBL/GenBank/DDBJ whole genome shotgun (WGS) entry which is preliminary data.</text>
</comment>
<organism evidence="2 3">
    <name type="scientific">Pseudoalteromonas amylolytica</name>
    <dbReference type="NCBI Taxonomy" id="1859457"/>
    <lineage>
        <taxon>Bacteria</taxon>
        <taxon>Pseudomonadati</taxon>
        <taxon>Pseudomonadota</taxon>
        <taxon>Gammaproteobacteria</taxon>
        <taxon>Alteromonadales</taxon>
        <taxon>Pseudoalteromonadaceae</taxon>
        <taxon>Pseudoalteromonas</taxon>
    </lineage>
</organism>
<evidence type="ECO:0000256" key="1">
    <source>
        <dbReference type="SAM" id="SignalP"/>
    </source>
</evidence>
<keyword evidence="3" id="KW-1185">Reference proteome</keyword>
<accession>A0A1S1MZJ1</accession>
<dbReference type="RefSeq" id="WP_070983361.1">
    <property type="nucleotide sequence ID" value="NZ_MKJU01000006.1"/>
</dbReference>
<dbReference type="Proteomes" id="UP000179786">
    <property type="component" value="Unassembled WGS sequence"/>
</dbReference>
<feature type="signal peptide" evidence="1">
    <location>
        <begin position="1"/>
        <end position="19"/>
    </location>
</feature>
<dbReference type="AlphaFoldDB" id="A0A1S1MZJ1"/>
<evidence type="ECO:0000313" key="2">
    <source>
        <dbReference type="EMBL" id="OHU92801.1"/>
    </source>
</evidence>